<evidence type="ECO:0000259" key="2">
    <source>
        <dbReference type="Pfam" id="PF01882"/>
    </source>
</evidence>
<keyword evidence="1" id="KW-1133">Transmembrane helix</keyword>
<proteinExistence type="predicted"/>
<dbReference type="RefSeq" id="WP_100421729.1">
    <property type="nucleotide sequence ID" value="NZ_BOOX01000004.1"/>
</dbReference>
<sequence>MSRPSFADSRLVTSGRRTLARASAPLVRVTARPVAAVRRAGAAARPVLALVSPFGWAVLVATLACWAAGLALGWEELVVVAVVCTVALLGAVVFVLGRLRYEIGVDLADHRVVVGDRAFGRLLVTNAGARPALPATVELVVGRGVATFPVPRLAAGAAHEDVFRVPTSRRAVIPVGPVRSVRADPLGLLRREVVWDDAHQLVVHPRTVRLSGTSAGYIRDLEGRATSDLSQSDISFHALRDYVAGDDRRHVHWKSTARTGQLVVRQFEETRRSQLAVVLSTRADDFADAESFEMAVSVAGSLGRQALMESGALTLLTHAGTLAGTDRTRMLDDLSAVQTVATRLQLADVVRSAHASLRDASVVAFVVGSRPAPADLRAAAARLPADVRAIAVQCVPGETLARHTIADLVVLTLGTLDDLPRAMRRLND</sequence>
<gene>
    <name evidence="3" type="ORF">CLV28_0538</name>
</gene>
<evidence type="ECO:0000313" key="3">
    <source>
        <dbReference type="EMBL" id="PJJ77319.1"/>
    </source>
</evidence>
<name>A0A2M9CZH0_9CELL</name>
<keyword evidence="1" id="KW-0472">Membrane</keyword>
<keyword evidence="4" id="KW-1185">Reference proteome</keyword>
<dbReference type="AlphaFoldDB" id="A0A2M9CZH0"/>
<dbReference type="Proteomes" id="UP000231693">
    <property type="component" value="Unassembled WGS sequence"/>
</dbReference>
<keyword evidence="1" id="KW-0812">Transmembrane</keyword>
<dbReference type="EMBL" id="PGFE01000001">
    <property type="protein sequence ID" value="PJJ77319.1"/>
    <property type="molecule type" value="Genomic_DNA"/>
</dbReference>
<reference evidence="3 4" key="1">
    <citation type="submission" date="2017-11" db="EMBL/GenBank/DDBJ databases">
        <title>Genomic Encyclopedia of Archaeal and Bacterial Type Strains, Phase II (KMG-II): From Individual Species to Whole Genera.</title>
        <authorList>
            <person name="Goeker M."/>
        </authorList>
    </citation>
    <scope>NUCLEOTIDE SEQUENCE [LARGE SCALE GENOMIC DNA]</scope>
    <source>
        <strain evidence="3 4">DSM 25478</strain>
    </source>
</reference>
<protein>
    <submittedName>
        <fullName evidence="3">Uncharacterized protein DUF58</fullName>
    </submittedName>
</protein>
<evidence type="ECO:0000256" key="1">
    <source>
        <dbReference type="SAM" id="Phobius"/>
    </source>
</evidence>
<feature type="transmembrane region" description="Helical" evidence="1">
    <location>
        <begin position="47"/>
        <end position="71"/>
    </location>
</feature>
<feature type="transmembrane region" description="Helical" evidence="1">
    <location>
        <begin position="77"/>
        <end position="97"/>
    </location>
</feature>
<dbReference type="InterPro" id="IPR002881">
    <property type="entry name" value="DUF58"/>
</dbReference>
<dbReference type="Pfam" id="PF01882">
    <property type="entry name" value="DUF58"/>
    <property type="match status" value="1"/>
</dbReference>
<dbReference type="PANTHER" id="PTHR34351:SF1">
    <property type="entry name" value="SLR1927 PROTEIN"/>
    <property type="match status" value="1"/>
</dbReference>
<dbReference type="PANTHER" id="PTHR34351">
    <property type="entry name" value="SLR1927 PROTEIN-RELATED"/>
    <property type="match status" value="1"/>
</dbReference>
<organism evidence="3 4">
    <name type="scientific">Sediminihabitans luteus</name>
    <dbReference type="NCBI Taxonomy" id="1138585"/>
    <lineage>
        <taxon>Bacteria</taxon>
        <taxon>Bacillati</taxon>
        <taxon>Actinomycetota</taxon>
        <taxon>Actinomycetes</taxon>
        <taxon>Micrococcales</taxon>
        <taxon>Cellulomonadaceae</taxon>
        <taxon>Sediminihabitans</taxon>
    </lineage>
</organism>
<comment type="caution">
    <text evidence="3">The sequence shown here is derived from an EMBL/GenBank/DDBJ whole genome shotgun (WGS) entry which is preliminary data.</text>
</comment>
<evidence type="ECO:0000313" key="4">
    <source>
        <dbReference type="Proteomes" id="UP000231693"/>
    </source>
</evidence>
<dbReference type="OrthoDB" id="9812729at2"/>
<accession>A0A2M9CZH0</accession>
<feature type="domain" description="DUF58" evidence="2">
    <location>
        <begin position="239"/>
        <end position="315"/>
    </location>
</feature>